<evidence type="ECO:0000256" key="1">
    <source>
        <dbReference type="SAM" id="MobiDB-lite"/>
    </source>
</evidence>
<feature type="domain" description="Transposase Helix-turn-helix" evidence="2">
    <location>
        <begin position="13"/>
        <end position="60"/>
    </location>
</feature>
<accession>A0ABT1J9P9</accession>
<proteinExistence type="predicted"/>
<organism evidence="3 4">
    <name type="scientific">Kitasatospora paracochleata</name>
    <dbReference type="NCBI Taxonomy" id="58354"/>
    <lineage>
        <taxon>Bacteria</taxon>
        <taxon>Bacillati</taxon>
        <taxon>Actinomycetota</taxon>
        <taxon>Actinomycetes</taxon>
        <taxon>Kitasatosporales</taxon>
        <taxon>Streptomycetaceae</taxon>
        <taxon>Kitasatospora</taxon>
    </lineage>
</organism>
<comment type="caution">
    <text evidence="3">The sequence shown here is derived from an EMBL/GenBank/DDBJ whole genome shotgun (WGS) entry which is preliminary data.</text>
</comment>
<evidence type="ECO:0000313" key="4">
    <source>
        <dbReference type="Proteomes" id="UP001206483"/>
    </source>
</evidence>
<gene>
    <name evidence="3" type="ORF">FHR36_006620</name>
</gene>
<reference evidence="3 4" key="1">
    <citation type="submission" date="2022-06" db="EMBL/GenBank/DDBJ databases">
        <title>Sequencing the genomes of 1000 actinobacteria strains.</title>
        <authorList>
            <person name="Klenk H.-P."/>
        </authorList>
    </citation>
    <scope>NUCLEOTIDE SEQUENCE [LARGE SCALE GENOMIC DNA]</scope>
    <source>
        <strain evidence="3 4">DSM 41656</strain>
    </source>
</reference>
<evidence type="ECO:0000313" key="3">
    <source>
        <dbReference type="EMBL" id="MCP2313421.1"/>
    </source>
</evidence>
<name>A0ABT1J9P9_9ACTN</name>
<dbReference type="InterPro" id="IPR027805">
    <property type="entry name" value="Transposase_HTH_dom"/>
</dbReference>
<dbReference type="EMBL" id="JAMZDX010000007">
    <property type="protein sequence ID" value="MCP2313421.1"/>
    <property type="molecule type" value="Genomic_DNA"/>
</dbReference>
<dbReference type="Pfam" id="PF13613">
    <property type="entry name" value="HTH_Tnp_4"/>
    <property type="match status" value="1"/>
</dbReference>
<evidence type="ECO:0000259" key="2">
    <source>
        <dbReference type="Pfam" id="PF13613"/>
    </source>
</evidence>
<sequence length="134" mass="14766">MPIVAREGGRRYKLRPSQRALVALVYLWKHDTLAQIAAGFAISVGTAHAYVHQVTELPAREAPGLTEALRDADPDSSWSTAPAPLPRRTRRSRREAMEDLPPRPLQSELADAGSQGGSLPWSCIAEKAHWFGSW</sequence>
<dbReference type="Proteomes" id="UP001206483">
    <property type="component" value="Unassembled WGS sequence"/>
</dbReference>
<protein>
    <recommendedName>
        <fullName evidence="2">Transposase Helix-turn-helix domain-containing protein</fullName>
    </recommendedName>
</protein>
<keyword evidence="4" id="KW-1185">Reference proteome</keyword>
<feature type="region of interest" description="Disordered" evidence="1">
    <location>
        <begin position="68"/>
        <end position="114"/>
    </location>
</feature>